<dbReference type="HOGENOM" id="CLU_1012765_0_0_1"/>
<dbReference type="eggNOG" id="ENOG502TFRN">
    <property type="taxonomic scope" value="Eukaryota"/>
</dbReference>
<organism evidence="2">
    <name type="scientific">Caenorhabditis remanei</name>
    <name type="common">Caenorhabditis vulgaris</name>
    <dbReference type="NCBI Taxonomy" id="31234"/>
    <lineage>
        <taxon>Eukaryota</taxon>
        <taxon>Metazoa</taxon>
        <taxon>Ecdysozoa</taxon>
        <taxon>Nematoda</taxon>
        <taxon>Chromadorea</taxon>
        <taxon>Rhabditida</taxon>
        <taxon>Rhabditina</taxon>
        <taxon>Rhabditomorpha</taxon>
        <taxon>Rhabditoidea</taxon>
        <taxon>Rhabditidae</taxon>
        <taxon>Peloderinae</taxon>
        <taxon>Caenorhabditis</taxon>
    </lineage>
</organism>
<accession>E3MF75</accession>
<dbReference type="Proteomes" id="UP000008281">
    <property type="component" value="Unassembled WGS sequence"/>
</dbReference>
<name>E3MF75_CAERE</name>
<protein>
    <submittedName>
        <fullName evidence="1">Uncharacterized protein</fullName>
    </submittedName>
</protein>
<dbReference type="GeneID" id="9816447"/>
<evidence type="ECO:0000313" key="2">
    <source>
        <dbReference type="Proteomes" id="UP000008281"/>
    </source>
</evidence>
<reference evidence="1" key="1">
    <citation type="submission" date="2007-07" db="EMBL/GenBank/DDBJ databases">
        <title>PCAP assembly of the Caenorhabditis remanei genome.</title>
        <authorList>
            <consortium name="The Caenorhabditis remanei Sequencing Consortium"/>
            <person name="Wilson R.K."/>
        </authorList>
    </citation>
    <scope>NUCLEOTIDE SEQUENCE [LARGE SCALE GENOMIC DNA]</scope>
    <source>
        <strain evidence="1">PB4641</strain>
    </source>
</reference>
<dbReference type="InterPro" id="IPR002900">
    <property type="entry name" value="DUF38/FTH_CAE_spp"/>
</dbReference>
<evidence type="ECO:0000313" key="1">
    <source>
        <dbReference type="EMBL" id="EFP00720.1"/>
    </source>
</evidence>
<dbReference type="OMA" id="CEERDTE"/>
<gene>
    <name evidence="1" type="ORF">CRE_21273</name>
</gene>
<proteinExistence type="predicted"/>
<dbReference type="KEGG" id="crq:GCK72_021870"/>
<dbReference type="OrthoDB" id="10400771at2759"/>
<dbReference type="CTD" id="9816447"/>
<dbReference type="EMBL" id="DS268440">
    <property type="protein sequence ID" value="EFP00720.1"/>
    <property type="molecule type" value="Genomic_DNA"/>
</dbReference>
<keyword evidence="2" id="KW-1185">Reference proteome</keyword>
<dbReference type="RefSeq" id="XP_003105259.2">
    <property type="nucleotide sequence ID" value="XM_003105211.2"/>
</dbReference>
<dbReference type="AlphaFoldDB" id="E3MF75"/>
<dbReference type="Pfam" id="PF01827">
    <property type="entry name" value="FTH"/>
    <property type="match status" value="1"/>
</dbReference>
<sequence length="277" mass="32510">MNYSITDICSPHQSLKISLCLEPTKVPYFTSLQIRAGSDILFTRVYSHYSCIKDFLEILRLPDVRIELLDIGGVEIDQNHFLTQLIKKLQEGNLRIPVETVHFHSTITEGLVEKHLELLTYFNPLVLYGIELNTKVSAEIHKKLVTLEQWKQAKKVTYMSMKDCKDVVRMEDFVHFEKIFWVDFTRKMETEECWQMIKAFRNPDHPHGSYFHISDTEIDINGVIALFDIPSKCEERDTEYVKHIQHFPLDDGMVLEVRLYEDQIIGKKEVKEKLGEM</sequence>